<reference evidence="5 6" key="1">
    <citation type="submission" date="2022-05" db="EMBL/GenBank/DDBJ databases">
        <authorList>
            <consortium name="Genoscope - CEA"/>
            <person name="William W."/>
        </authorList>
    </citation>
    <scope>NUCLEOTIDE SEQUENCE [LARGE SCALE GENOMIC DNA]</scope>
</reference>
<feature type="region of interest" description="Disordered" evidence="4">
    <location>
        <begin position="1"/>
        <end position="26"/>
    </location>
</feature>
<name>A0ABN8QFE4_9CNID</name>
<dbReference type="EMBL" id="CALNXI010001243">
    <property type="protein sequence ID" value="CAH3161627.1"/>
    <property type="molecule type" value="Genomic_DNA"/>
</dbReference>
<evidence type="ECO:0000256" key="1">
    <source>
        <dbReference type="ARBA" id="ARBA00023054"/>
    </source>
</evidence>
<evidence type="ECO:0000256" key="2">
    <source>
        <dbReference type="ARBA" id="ARBA00046344"/>
    </source>
</evidence>
<evidence type="ECO:0008006" key="7">
    <source>
        <dbReference type="Google" id="ProtNLM"/>
    </source>
</evidence>
<comment type="caution">
    <text evidence="5">The sequence shown here is derived from an EMBL/GenBank/DDBJ whole genome shotgun (WGS) entry which is preliminary data.</text>
</comment>
<evidence type="ECO:0000313" key="6">
    <source>
        <dbReference type="Proteomes" id="UP001159427"/>
    </source>
</evidence>
<dbReference type="Proteomes" id="UP001159427">
    <property type="component" value="Unassembled WGS sequence"/>
</dbReference>
<evidence type="ECO:0000313" key="5">
    <source>
        <dbReference type="EMBL" id="CAH3161627.1"/>
    </source>
</evidence>
<evidence type="ECO:0000256" key="3">
    <source>
        <dbReference type="SAM" id="Coils"/>
    </source>
</evidence>
<dbReference type="PANTHER" id="PTHR22420">
    <property type="entry name" value="PROTEIN FAM81A"/>
    <property type="match status" value="1"/>
</dbReference>
<evidence type="ECO:0000256" key="4">
    <source>
        <dbReference type="SAM" id="MobiDB-lite"/>
    </source>
</evidence>
<dbReference type="InterPro" id="IPR029619">
    <property type="entry name" value="FAM81"/>
</dbReference>
<accession>A0ABN8QFE4</accession>
<sequence length="362" mass="42250">MERPHSKEATALPAIVNSSNSDERKDGRFDRMENLEDRLAIQEKTTRSLVDRALTVKEDIIESLSIAQMSWQGEKKARSLLQEHIRTITTVVKRLSREIENLESEIRSRKSQVEGHSTAVKNLELHHVAGVTDLRGRVARCDSAIQRLMSDMRSNNEVINDFRQKQELAMKDCRDQMSSLEKSISDLTLKVEKYVLDQSTSIQKVKGEADQRVVQLDSKTKTVVEDIRGSISSNRLWAESEYFKLTQDFQTRLERFEGLMVERQDKLERRVDHYLAKVDKILEEEKSKYYNIWEVRLKEVKSEQDRIMHNLIAEMRNEYRQGFNNVHESISSLQRVIHAKLKLLEDDLRKAINNVLRMVVLV</sequence>
<keyword evidence="1 3" id="KW-0175">Coiled coil</keyword>
<comment type="similarity">
    <text evidence="2">Belongs to the FAM81 family.</text>
</comment>
<gene>
    <name evidence="5" type="ORF">PEVE_00004008</name>
</gene>
<organism evidence="5 6">
    <name type="scientific">Porites evermanni</name>
    <dbReference type="NCBI Taxonomy" id="104178"/>
    <lineage>
        <taxon>Eukaryota</taxon>
        <taxon>Metazoa</taxon>
        <taxon>Cnidaria</taxon>
        <taxon>Anthozoa</taxon>
        <taxon>Hexacorallia</taxon>
        <taxon>Scleractinia</taxon>
        <taxon>Fungiina</taxon>
        <taxon>Poritidae</taxon>
        <taxon>Porites</taxon>
    </lineage>
</organism>
<proteinExistence type="inferred from homology"/>
<feature type="coiled-coil region" evidence="3">
    <location>
        <begin position="163"/>
        <end position="190"/>
    </location>
</feature>
<dbReference type="PANTHER" id="PTHR22420:SF4">
    <property type="entry name" value="PROTEIN FAM81A"/>
    <property type="match status" value="1"/>
</dbReference>
<protein>
    <recommendedName>
        <fullName evidence="7">Protein FAM81A</fullName>
    </recommendedName>
</protein>
<keyword evidence="6" id="KW-1185">Reference proteome</keyword>
<feature type="coiled-coil region" evidence="3">
    <location>
        <begin position="85"/>
        <end position="112"/>
    </location>
</feature>